<keyword evidence="1" id="KW-0472">Membrane</keyword>
<dbReference type="InterPro" id="IPR025424">
    <property type="entry name" value="YrhK_domain"/>
</dbReference>
<evidence type="ECO:0000313" key="3">
    <source>
        <dbReference type="EMBL" id="SEA43280.1"/>
    </source>
</evidence>
<feature type="domain" description="YrhK" evidence="2">
    <location>
        <begin position="21"/>
        <end position="75"/>
    </location>
</feature>
<evidence type="ECO:0000256" key="1">
    <source>
        <dbReference type="SAM" id="Phobius"/>
    </source>
</evidence>
<keyword evidence="1" id="KW-0812">Transmembrane</keyword>
<dbReference type="OrthoDB" id="5862062at2"/>
<accession>A0A1H4B571</accession>
<dbReference type="STRING" id="89524.SAMN05444370_10527"/>
<dbReference type="Pfam" id="PF14145">
    <property type="entry name" value="YrhK"/>
    <property type="match status" value="1"/>
</dbReference>
<evidence type="ECO:0000259" key="2">
    <source>
        <dbReference type="Pfam" id="PF14145"/>
    </source>
</evidence>
<reference evidence="3 4" key="1">
    <citation type="submission" date="2016-10" db="EMBL/GenBank/DDBJ databases">
        <authorList>
            <person name="de Groot N.N."/>
        </authorList>
    </citation>
    <scope>NUCLEOTIDE SEQUENCE [LARGE SCALE GENOMIC DNA]</scope>
    <source>
        <strain evidence="3 4">DSM 15345</strain>
    </source>
</reference>
<sequence>MRLFHPDARTRDTESARLYAEFEVAYTVVDFAAAVFFVVGSILFFNGATVTAGIWMFLIGSLCFAAKPSLRLARELRDRRRGQIDRLADRARE</sequence>
<organism evidence="3 4">
    <name type="scientific">Rubrimonas cliftonensis</name>
    <dbReference type="NCBI Taxonomy" id="89524"/>
    <lineage>
        <taxon>Bacteria</taxon>
        <taxon>Pseudomonadati</taxon>
        <taxon>Pseudomonadota</taxon>
        <taxon>Alphaproteobacteria</taxon>
        <taxon>Rhodobacterales</taxon>
        <taxon>Paracoccaceae</taxon>
        <taxon>Rubrimonas</taxon>
    </lineage>
</organism>
<keyword evidence="1" id="KW-1133">Transmembrane helix</keyword>
<gene>
    <name evidence="3" type="ORF">SAMN05444370_10527</name>
</gene>
<feature type="transmembrane region" description="Helical" evidence="1">
    <location>
        <begin position="52"/>
        <end position="70"/>
    </location>
</feature>
<dbReference type="EMBL" id="FNQM01000005">
    <property type="protein sequence ID" value="SEA43280.1"/>
    <property type="molecule type" value="Genomic_DNA"/>
</dbReference>
<protein>
    <submittedName>
        <fullName evidence="3">YrhK-like protein</fullName>
    </submittedName>
</protein>
<evidence type="ECO:0000313" key="4">
    <source>
        <dbReference type="Proteomes" id="UP000198703"/>
    </source>
</evidence>
<proteinExistence type="predicted"/>
<name>A0A1H4B571_9RHOB</name>
<feature type="transmembrane region" description="Helical" evidence="1">
    <location>
        <begin position="24"/>
        <end position="46"/>
    </location>
</feature>
<dbReference type="Proteomes" id="UP000198703">
    <property type="component" value="Unassembled WGS sequence"/>
</dbReference>
<dbReference type="AlphaFoldDB" id="A0A1H4B571"/>
<keyword evidence="4" id="KW-1185">Reference proteome</keyword>
<dbReference type="RefSeq" id="WP_093252803.1">
    <property type="nucleotide sequence ID" value="NZ_FNQM01000005.1"/>
</dbReference>